<dbReference type="SUPFAM" id="SSF57997">
    <property type="entry name" value="Tropomyosin"/>
    <property type="match status" value="1"/>
</dbReference>
<dbReference type="PANTHER" id="PTHR38753">
    <property type="entry name" value="SLR1441 PROTEIN"/>
    <property type="match status" value="1"/>
</dbReference>
<evidence type="ECO:0000259" key="2">
    <source>
        <dbReference type="Pfam" id="PF26618"/>
    </source>
</evidence>
<dbReference type="EMBL" id="CP062310">
    <property type="protein sequence ID" value="QOJ79016.1"/>
    <property type="molecule type" value="Genomic_DNA"/>
</dbReference>
<keyword evidence="1" id="KW-0175">Coiled coil</keyword>
<evidence type="ECO:0000313" key="3">
    <source>
        <dbReference type="EMBL" id="QOJ79016.1"/>
    </source>
</evidence>
<sequence length="236" mass="26942">MAISAELYEFIVKVVEDKVRDIKVTREEFDKLAARVGELAEAQKRTEERLEVLTARLDSLAKRVEELAEAQRRTEERLEALARRVEELAEAQRRTEERLEKLVEAVDALRVQVGRLSEAVGFGLEDIARVVLPGWLYRHIGVEVELERGFVEVDGRLVEVDLYGEGTRGGERVLVVGECKSRIDGRDVEKFYREVYKPLSEQRAGVVGVLFGYVIYPDASRRARELGLHVVASYER</sequence>
<protein>
    <recommendedName>
        <fullName evidence="2">DUF8196 domain-containing protein</fullName>
    </recommendedName>
</protein>
<dbReference type="Pfam" id="PF26618">
    <property type="entry name" value="DUF8196"/>
    <property type="match status" value="1"/>
</dbReference>
<dbReference type="Proteomes" id="UP000594121">
    <property type="component" value="Chromosome"/>
</dbReference>
<dbReference type="PANTHER" id="PTHR38753:SF1">
    <property type="entry name" value="SLR1441 PROTEIN"/>
    <property type="match status" value="1"/>
</dbReference>
<feature type="domain" description="DUF8196" evidence="2">
    <location>
        <begin position="128"/>
        <end position="234"/>
    </location>
</feature>
<gene>
    <name evidence="3" type="ORF">IG193_00680</name>
</gene>
<name>A0A7L9FJE4_9CREN</name>
<evidence type="ECO:0000256" key="1">
    <source>
        <dbReference type="SAM" id="Coils"/>
    </source>
</evidence>
<keyword evidence="4" id="KW-1185">Reference proteome</keyword>
<evidence type="ECO:0000313" key="4">
    <source>
        <dbReference type="Proteomes" id="UP000594121"/>
    </source>
</evidence>
<dbReference type="InParanoid" id="A0A7L9FJE4"/>
<dbReference type="Gene3D" id="1.10.287.950">
    <property type="entry name" value="Methyl-accepting chemotaxis protein"/>
    <property type="match status" value="1"/>
</dbReference>
<feature type="coiled-coil region" evidence="1">
    <location>
        <begin position="43"/>
        <end position="119"/>
    </location>
</feature>
<dbReference type="InterPro" id="IPR058509">
    <property type="entry name" value="DUF8196"/>
</dbReference>
<dbReference type="GeneID" id="59148366"/>
<dbReference type="AlphaFoldDB" id="A0A7L9FJE4"/>
<accession>A0A7L9FJE4</accession>
<organism evidence="3 4">
    <name type="scientific">Infirmifilum lucidum</name>
    <dbReference type="NCBI Taxonomy" id="2776706"/>
    <lineage>
        <taxon>Archaea</taxon>
        <taxon>Thermoproteota</taxon>
        <taxon>Thermoprotei</taxon>
        <taxon>Thermofilales</taxon>
        <taxon>Thermofilaceae</taxon>
        <taxon>Infirmifilum</taxon>
    </lineage>
</organism>
<dbReference type="RefSeq" id="WP_192818988.1">
    <property type="nucleotide sequence ID" value="NZ_CP062310.1"/>
</dbReference>
<proteinExistence type="predicted"/>
<reference evidence="3 4" key="1">
    <citation type="submission" date="2020-10" db="EMBL/GenBank/DDBJ databases">
        <title>Thermofilum lucidum 3507LT sp. nov. a novel member of Thermofilaceae family isolated from Chile hot spring, and proposal of description order Thermofilales.</title>
        <authorList>
            <person name="Zayulina K.S."/>
            <person name="Elcheninov A.G."/>
            <person name="Toshchakov S.V."/>
            <person name="Kublanov I.V."/>
        </authorList>
    </citation>
    <scope>NUCLEOTIDE SEQUENCE [LARGE SCALE GENOMIC DNA]</scope>
    <source>
        <strain evidence="3 4">3507LT</strain>
    </source>
</reference>
<dbReference type="KEGG" id="thel:IG193_00680"/>